<evidence type="ECO:0000256" key="4">
    <source>
        <dbReference type="ARBA" id="ARBA00022692"/>
    </source>
</evidence>
<accession>A0ABX0JN35</accession>
<name>A0ABX0JN35_9PROT</name>
<comment type="caution">
    <text evidence="9">The sequence shown here is derived from an EMBL/GenBank/DDBJ whole genome shotgun (WGS) entry which is preliminary data.</text>
</comment>
<keyword evidence="2 7" id="KW-0813">Transport</keyword>
<gene>
    <name evidence="9" type="ORF">GOB93_09220</name>
</gene>
<dbReference type="CDD" id="cd06261">
    <property type="entry name" value="TM_PBP2"/>
    <property type="match status" value="1"/>
</dbReference>
<evidence type="ECO:0000313" key="10">
    <source>
        <dbReference type="Proteomes" id="UP000635278"/>
    </source>
</evidence>
<sequence>MSETILRTAIRTVRPAPLSRPRLTPLLSGWRGLSRYLSPLLLVVLWQAACSAGLLSTRLVASPAQIIVTAWSLTRDGTLPVNLGVSLLRAASGLAIALTAGISLALISGLSRIGEDIVDAPLQIMRTLPVLALVPLFILWFGIGETPKILLVALGSTFPIYLNLHKGIRSIDPKLLEMARTLGLSHRQTIRDVILPGALPDLLTGVRFAVGISWLMLVVAEQVNADSGIGHMMMDAEDFLRTDIILVGLFVYGLLGLTSDQLVRTLEHVFLAWRPARREKGQPT</sequence>
<dbReference type="PANTHER" id="PTHR30151:SF38">
    <property type="entry name" value="ALIPHATIC SULFONATES TRANSPORT PERMEASE PROTEIN SSUC-RELATED"/>
    <property type="match status" value="1"/>
</dbReference>
<feature type="transmembrane region" description="Helical" evidence="7">
    <location>
        <begin position="239"/>
        <end position="257"/>
    </location>
</feature>
<protein>
    <submittedName>
        <fullName evidence="9">ABC transporter permease subunit</fullName>
    </submittedName>
</protein>
<dbReference type="SUPFAM" id="SSF161098">
    <property type="entry name" value="MetI-like"/>
    <property type="match status" value="1"/>
</dbReference>
<evidence type="ECO:0000256" key="2">
    <source>
        <dbReference type="ARBA" id="ARBA00022448"/>
    </source>
</evidence>
<dbReference type="PROSITE" id="PS50928">
    <property type="entry name" value="ABC_TM1"/>
    <property type="match status" value="1"/>
</dbReference>
<reference evidence="9 10" key="1">
    <citation type="journal article" date="2020" name="Int. J. Syst. Evol. Microbiol.">
        <title>Novel acetic acid bacteria from cider fermentations: Acetobacter conturbans sp. nov. and Acetobacter fallax sp. nov.</title>
        <authorList>
            <person name="Sombolestani A.S."/>
            <person name="Cleenwerck I."/>
            <person name="Cnockaert M."/>
            <person name="Borremans W."/>
            <person name="Wieme A.D."/>
            <person name="De Vuyst L."/>
            <person name="Vandamme P."/>
        </authorList>
    </citation>
    <scope>NUCLEOTIDE SEQUENCE [LARGE SCALE GENOMIC DNA]</scope>
    <source>
        <strain evidence="9 10">LMG 30640</strain>
    </source>
</reference>
<keyword evidence="4 7" id="KW-0812">Transmembrane</keyword>
<dbReference type="EMBL" id="WOTB01000010">
    <property type="protein sequence ID" value="NHN84818.1"/>
    <property type="molecule type" value="Genomic_DNA"/>
</dbReference>
<comment type="similarity">
    <text evidence="7">Belongs to the binding-protein-dependent transport system permease family.</text>
</comment>
<evidence type="ECO:0000256" key="5">
    <source>
        <dbReference type="ARBA" id="ARBA00022989"/>
    </source>
</evidence>
<evidence type="ECO:0000256" key="6">
    <source>
        <dbReference type="ARBA" id="ARBA00023136"/>
    </source>
</evidence>
<comment type="subcellular location">
    <subcellularLocation>
        <location evidence="1 7">Cell membrane</location>
        <topology evidence="1 7">Multi-pass membrane protein</topology>
    </subcellularLocation>
</comment>
<dbReference type="Gene3D" id="1.10.3720.10">
    <property type="entry name" value="MetI-like"/>
    <property type="match status" value="1"/>
</dbReference>
<feature type="transmembrane region" description="Helical" evidence="7">
    <location>
        <begin position="127"/>
        <end position="143"/>
    </location>
</feature>
<evidence type="ECO:0000313" key="9">
    <source>
        <dbReference type="EMBL" id="NHN84818.1"/>
    </source>
</evidence>
<feature type="domain" description="ABC transmembrane type-1" evidence="8">
    <location>
        <begin position="83"/>
        <end position="263"/>
    </location>
</feature>
<keyword evidence="10" id="KW-1185">Reference proteome</keyword>
<organism evidence="9 10">
    <name type="scientific">Acetobacter musti</name>
    <dbReference type="NCBI Taxonomy" id="864732"/>
    <lineage>
        <taxon>Bacteria</taxon>
        <taxon>Pseudomonadati</taxon>
        <taxon>Pseudomonadota</taxon>
        <taxon>Alphaproteobacteria</taxon>
        <taxon>Acetobacterales</taxon>
        <taxon>Acetobacteraceae</taxon>
        <taxon>Acetobacter</taxon>
    </lineage>
</organism>
<evidence type="ECO:0000256" key="3">
    <source>
        <dbReference type="ARBA" id="ARBA00022475"/>
    </source>
</evidence>
<keyword evidence="6 7" id="KW-0472">Membrane</keyword>
<feature type="transmembrane region" description="Helical" evidence="7">
    <location>
        <begin position="193"/>
        <end position="219"/>
    </location>
</feature>
<evidence type="ECO:0000259" key="8">
    <source>
        <dbReference type="PROSITE" id="PS50928"/>
    </source>
</evidence>
<proteinExistence type="inferred from homology"/>
<dbReference type="PANTHER" id="PTHR30151">
    <property type="entry name" value="ALKANE SULFONATE ABC TRANSPORTER-RELATED, MEMBRANE SUBUNIT"/>
    <property type="match status" value="1"/>
</dbReference>
<dbReference type="Proteomes" id="UP000635278">
    <property type="component" value="Unassembled WGS sequence"/>
</dbReference>
<dbReference type="Pfam" id="PF00528">
    <property type="entry name" value="BPD_transp_1"/>
    <property type="match status" value="1"/>
</dbReference>
<keyword evidence="3" id="KW-1003">Cell membrane</keyword>
<evidence type="ECO:0000256" key="7">
    <source>
        <dbReference type="RuleBase" id="RU363032"/>
    </source>
</evidence>
<evidence type="ECO:0000256" key="1">
    <source>
        <dbReference type="ARBA" id="ARBA00004651"/>
    </source>
</evidence>
<dbReference type="InterPro" id="IPR035906">
    <property type="entry name" value="MetI-like_sf"/>
</dbReference>
<dbReference type="RefSeq" id="WP_173583213.1">
    <property type="nucleotide sequence ID" value="NZ_WOTB01000010.1"/>
</dbReference>
<dbReference type="InterPro" id="IPR000515">
    <property type="entry name" value="MetI-like"/>
</dbReference>
<feature type="transmembrane region" description="Helical" evidence="7">
    <location>
        <begin position="81"/>
        <end position="107"/>
    </location>
</feature>
<keyword evidence="5 7" id="KW-1133">Transmembrane helix</keyword>